<dbReference type="Proteomes" id="UP000276133">
    <property type="component" value="Unassembled WGS sequence"/>
</dbReference>
<comment type="caution">
    <text evidence="1">The sequence shown here is derived from an EMBL/GenBank/DDBJ whole genome shotgun (WGS) entry which is preliminary data.</text>
</comment>
<dbReference type="AlphaFoldDB" id="A0A3M7PCY3"/>
<protein>
    <submittedName>
        <fullName evidence="1">Uncharacterized protein</fullName>
    </submittedName>
</protein>
<evidence type="ECO:0000313" key="1">
    <source>
        <dbReference type="EMBL" id="RMZ96577.1"/>
    </source>
</evidence>
<sequence length="144" mass="17093">MDLSSVDEGCSCRSFDDSIRHNLPLNKSGLVEFFMLVWNILKCLFHSCQIGKLKFERHREFIYKTSNTKIKKGAILQNLHRFCRLPQKVKQQLFQLVSFTEQFCLKFHNASLRSRKNKFFQKQLLDMSCQKKNKIISRSIILIF</sequence>
<name>A0A3M7PCY3_BRAPC</name>
<keyword evidence="2" id="KW-1185">Reference proteome</keyword>
<accession>A0A3M7PCY3</accession>
<evidence type="ECO:0000313" key="2">
    <source>
        <dbReference type="Proteomes" id="UP000276133"/>
    </source>
</evidence>
<reference evidence="1 2" key="1">
    <citation type="journal article" date="2018" name="Sci. Rep.">
        <title>Genomic signatures of local adaptation to the degree of environmental predictability in rotifers.</title>
        <authorList>
            <person name="Franch-Gras L."/>
            <person name="Hahn C."/>
            <person name="Garcia-Roger E.M."/>
            <person name="Carmona M.J."/>
            <person name="Serra M."/>
            <person name="Gomez A."/>
        </authorList>
    </citation>
    <scope>NUCLEOTIDE SEQUENCE [LARGE SCALE GENOMIC DNA]</scope>
    <source>
        <strain evidence="1">HYR1</strain>
    </source>
</reference>
<gene>
    <name evidence="1" type="ORF">BpHYR1_025175</name>
</gene>
<dbReference type="EMBL" id="REGN01012062">
    <property type="protein sequence ID" value="RMZ96577.1"/>
    <property type="molecule type" value="Genomic_DNA"/>
</dbReference>
<organism evidence="1 2">
    <name type="scientific">Brachionus plicatilis</name>
    <name type="common">Marine rotifer</name>
    <name type="synonym">Brachionus muelleri</name>
    <dbReference type="NCBI Taxonomy" id="10195"/>
    <lineage>
        <taxon>Eukaryota</taxon>
        <taxon>Metazoa</taxon>
        <taxon>Spiralia</taxon>
        <taxon>Gnathifera</taxon>
        <taxon>Rotifera</taxon>
        <taxon>Eurotatoria</taxon>
        <taxon>Monogononta</taxon>
        <taxon>Pseudotrocha</taxon>
        <taxon>Ploima</taxon>
        <taxon>Brachionidae</taxon>
        <taxon>Brachionus</taxon>
    </lineage>
</organism>
<proteinExistence type="predicted"/>